<dbReference type="GO" id="GO:0043171">
    <property type="term" value="P:peptide catabolic process"/>
    <property type="evidence" value="ECO:0007669"/>
    <property type="project" value="TreeGrafter"/>
</dbReference>
<keyword evidence="3" id="KW-1185">Reference proteome</keyword>
<evidence type="ECO:0000313" key="2">
    <source>
        <dbReference type="EMBL" id="VDM67304.1"/>
    </source>
</evidence>
<organism evidence="2 3">
    <name type="scientific">Strongylus vulgaris</name>
    <name type="common">Blood worm</name>
    <dbReference type="NCBI Taxonomy" id="40348"/>
    <lineage>
        <taxon>Eukaryota</taxon>
        <taxon>Metazoa</taxon>
        <taxon>Ecdysozoa</taxon>
        <taxon>Nematoda</taxon>
        <taxon>Chromadorea</taxon>
        <taxon>Rhabditida</taxon>
        <taxon>Rhabditina</taxon>
        <taxon>Rhabditomorpha</taxon>
        <taxon>Strongyloidea</taxon>
        <taxon>Strongylidae</taxon>
        <taxon>Strongylus</taxon>
    </lineage>
</organism>
<dbReference type="Gene3D" id="2.60.40.1910">
    <property type="match status" value="1"/>
</dbReference>
<dbReference type="Pfam" id="PF01433">
    <property type="entry name" value="Peptidase_M1"/>
    <property type="match status" value="1"/>
</dbReference>
<accession>A0A3P7INY0</accession>
<protein>
    <recommendedName>
        <fullName evidence="1">Peptidase M1 membrane alanine aminopeptidase domain-containing protein</fullName>
    </recommendedName>
</protein>
<dbReference type="GO" id="GO:0008270">
    <property type="term" value="F:zinc ion binding"/>
    <property type="evidence" value="ECO:0007669"/>
    <property type="project" value="InterPro"/>
</dbReference>
<dbReference type="InterPro" id="IPR014782">
    <property type="entry name" value="Peptidase_M1_dom"/>
</dbReference>
<dbReference type="PANTHER" id="PTHR11533">
    <property type="entry name" value="PROTEASE M1 ZINC METALLOPROTEASE"/>
    <property type="match status" value="1"/>
</dbReference>
<feature type="non-terminal residue" evidence="2">
    <location>
        <position position="1"/>
    </location>
</feature>
<dbReference type="GO" id="GO:0070006">
    <property type="term" value="F:metalloaminopeptidase activity"/>
    <property type="evidence" value="ECO:0007669"/>
    <property type="project" value="TreeGrafter"/>
</dbReference>
<proteinExistence type="predicted"/>
<dbReference type="GO" id="GO:0042277">
    <property type="term" value="F:peptide binding"/>
    <property type="evidence" value="ECO:0007669"/>
    <property type="project" value="TreeGrafter"/>
</dbReference>
<evidence type="ECO:0000313" key="3">
    <source>
        <dbReference type="Proteomes" id="UP000270094"/>
    </source>
</evidence>
<dbReference type="InterPro" id="IPR050344">
    <property type="entry name" value="Peptidase_M1_aminopeptidases"/>
</dbReference>
<dbReference type="Proteomes" id="UP000270094">
    <property type="component" value="Unassembled WGS sequence"/>
</dbReference>
<dbReference type="PANTHER" id="PTHR11533:SF301">
    <property type="entry name" value="AMINOPEPTIDASE"/>
    <property type="match status" value="1"/>
</dbReference>
<dbReference type="GO" id="GO:0005615">
    <property type="term" value="C:extracellular space"/>
    <property type="evidence" value="ECO:0007669"/>
    <property type="project" value="TreeGrafter"/>
</dbReference>
<dbReference type="GO" id="GO:0016020">
    <property type="term" value="C:membrane"/>
    <property type="evidence" value="ECO:0007669"/>
    <property type="project" value="TreeGrafter"/>
</dbReference>
<name>A0A3P7INY0_STRVU</name>
<evidence type="ECO:0000259" key="1">
    <source>
        <dbReference type="Pfam" id="PF01433"/>
    </source>
</evidence>
<dbReference type="InterPro" id="IPR027268">
    <property type="entry name" value="Peptidase_M4/M1_CTD_sf"/>
</dbReference>
<dbReference type="GO" id="GO:0005737">
    <property type="term" value="C:cytoplasm"/>
    <property type="evidence" value="ECO:0007669"/>
    <property type="project" value="TreeGrafter"/>
</dbReference>
<dbReference type="EMBL" id="UYYB01005132">
    <property type="protein sequence ID" value="VDM67304.1"/>
    <property type="molecule type" value="Genomic_DNA"/>
</dbReference>
<dbReference type="AlphaFoldDB" id="A0A3P7INY0"/>
<reference evidence="2 3" key="1">
    <citation type="submission" date="2018-11" db="EMBL/GenBank/DDBJ databases">
        <authorList>
            <consortium name="Pathogen Informatics"/>
        </authorList>
    </citation>
    <scope>NUCLEOTIDE SEQUENCE [LARGE SCALE GENOMIC DNA]</scope>
</reference>
<sequence length="243" mass="27381">DSISASHPLSFKIEKASEVYEAFDSISYDKGASILKMMALIIGENKTFEAVAHYIKKFAYSNAEAADLWEALDEVVGGIKGPDGNMKVSDYADQWTSQMSFPMVTVDRVDATQVRLTQKRYLKTPKAKDPKEYRNPKYGFKWDLPIWYQIGNGEEKFAWLKRGQIHRLFAVFISSCLVIYPRDSLPAHRGLGGTSECRTAKYSEGLFSNGVSQAKKEFDVFGFSDAQLRVGHPRLATAWLTQP</sequence>
<dbReference type="Gene3D" id="1.10.390.10">
    <property type="entry name" value="Neutral Protease Domain 2"/>
    <property type="match status" value="1"/>
</dbReference>
<feature type="domain" description="Peptidase M1 membrane alanine aminopeptidase" evidence="1">
    <location>
        <begin position="1"/>
        <end position="95"/>
    </location>
</feature>
<gene>
    <name evidence="2" type="ORF">SVUK_LOCUS2302</name>
</gene>
<dbReference type="SUPFAM" id="SSF55486">
    <property type="entry name" value="Metalloproteases ('zincins'), catalytic domain"/>
    <property type="match status" value="1"/>
</dbReference>
<dbReference type="OrthoDB" id="10031169at2759"/>
<dbReference type="GO" id="GO:0006508">
    <property type="term" value="P:proteolysis"/>
    <property type="evidence" value="ECO:0007669"/>
    <property type="project" value="TreeGrafter"/>
</dbReference>